<dbReference type="InterPro" id="IPR011701">
    <property type="entry name" value="MFS"/>
</dbReference>
<dbReference type="InterPro" id="IPR036259">
    <property type="entry name" value="MFS_trans_sf"/>
</dbReference>
<keyword evidence="5 7" id="KW-1133">Transmembrane helix</keyword>
<comment type="caution">
    <text evidence="9">The sequence shown here is derived from an EMBL/GenBank/DDBJ whole genome shotgun (WGS) entry which is preliminary data.</text>
</comment>
<feature type="transmembrane region" description="Helical" evidence="7">
    <location>
        <begin position="148"/>
        <end position="166"/>
    </location>
</feature>
<dbReference type="Pfam" id="PF07690">
    <property type="entry name" value="MFS_1"/>
    <property type="match status" value="1"/>
</dbReference>
<evidence type="ECO:0000256" key="1">
    <source>
        <dbReference type="ARBA" id="ARBA00004651"/>
    </source>
</evidence>
<dbReference type="AlphaFoldDB" id="A0A2H0CHA4"/>
<evidence type="ECO:0000256" key="7">
    <source>
        <dbReference type="SAM" id="Phobius"/>
    </source>
</evidence>
<keyword evidence="6 7" id="KW-0472">Membrane</keyword>
<gene>
    <name evidence="9" type="ORF">COW91_00225</name>
</gene>
<protein>
    <recommendedName>
        <fullName evidence="8">Major facilitator superfamily (MFS) profile domain-containing protein</fullName>
    </recommendedName>
</protein>
<evidence type="ECO:0000256" key="6">
    <source>
        <dbReference type="ARBA" id="ARBA00023136"/>
    </source>
</evidence>
<sequence length="332" mass="37596">MFLIMFAICAVYPFLLWQAKTFWFFLFVMAVWGVYFDLYGFGAFNFISRYTKKENHSSDFGIVQIFRALGGILAPLIVGLVIVDYIDWRAFTFGWFFLGIGFIFFLFLIVLMRKHHLTDDILLNQPRRKNFFIEIHLWKKIGRLMSPVLFLTFFLFFVEAFFWTLAPLYAETTNLKAFGGLFLTAYTLPALLVGWFVGSFTKRFGKKRTAFVGVLIGSLVLSSFAYLPDSMVSIIAVFVASIFISMSLPAINSAYADYISEAPQVEGEIEGLEDFAFNIGYVLGPISAGIFADIFSIPVAFSILGLFGVILAFILLIKTPKSIDINIQPSEL</sequence>
<comment type="subcellular location">
    <subcellularLocation>
        <location evidence="1">Cell membrane</location>
        <topology evidence="1">Multi-pass membrane protein</topology>
    </subcellularLocation>
</comment>
<feature type="transmembrane region" description="Helical" evidence="7">
    <location>
        <begin position="178"/>
        <end position="197"/>
    </location>
</feature>
<feature type="transmembrane region" description="Helical" evidence="7">
    <location>
        <begin position="209"/>
        <end position="227"/>
    </location>
</feature>
<dbReference type="InterPro" id="IPR020846">
    <property type="entry name" value="MFS_dom"/>
</dbReference>
<dbReference type="Proteomes" id="UP000229176">
    <property type="component" value="Unassembled WGS sequence"/>
</dbReference>
<evidence type="ECO:0000256" key="3">
    <source>
        <dbReference type="ARBA" id="ARBA00022475"/>
    </source>
</evidence>
<evidence type="ECO:0000259" key="8">
    <source>
        <dbReference type="PROSITE" id="PS50850"/>
    </source>
</evidence>
<dbReference type="GO" id="GO:0005886">
    <property type="term" value="C:plasma membrane"/>
    <property type="evidence" value="ECO:0007669"/>
    <property type="project" value="UniProtKB-SubCell"/>
</dbReference>
<dbReference type="InterPro" id="IPR050171">
    <property type="entry name" value="MFS_Transporters"/>
</dbReference>
<feature type="transmembrane region" description="Helical" evidence="7">
    <location>
        <begin position="65"/>
        <end position="86"/>
    </location>
</feature>
<dbReference type="PANTHER" id="PTHR23517">
    <property type="entry name" value="RESISTANCE PROTEIN MDTM, PUTATIVE-RELATED-RELATED"/>
    <property type="match status" value="1"/>
</dbReference>
<dbReference type="Gene3D" id="1.20.1250.20">
    <property type="entry name" value="MFS general substrate transporter like domains"/>
    <property type="match status" value="2"/>
</dbReference>
<keyword evidence="2" id="KW-0813">Transport</keyword>
<evidence type="ECO:0000256" key="4">
    <source>
        <dbReference type="ARBA" id="ARBA00022692"/>
    </source>
</evidence>
<evidence type="ECO:0000256" key="2">
    <source>
        <dbReference type="ARBA" id="ARBA00022448"/>
    </source>
</evidence>
<evidence type="ECO:0000313" key="9">
    <source>
        <dbReference type="EMBL" id="PIP69305.1"/>
    </source>
</evidence>
<evidence type="ECO:0000256" key="5">
    <source>
        <dbReference type="ARBA" id="ARBA00022989"/>
    </source>
</evidence>
<feature type="transmembrane region" description="Helical" evidence="7">
    <location>
        <begin position="92"/>
        <end position="112"/>
    </location>
</feature>
<keyword evidence="3" id="KW-1003">Cell membrane</keyword>
<evidence type="ECO:0000313" key="10">
    <source>
        <dbReference type="Proteomes" id="UP000229176"/>
    </source>
</evidence>
<proteinExistence type="predicted"/>
<reference evidence="9 10" key="1">
    <citation type="submission" date="2017-09" db="EMBL/GenBank/DDBJ databases">
        <title>Depth-based differentiation of microbial function through sediment-hosted aquifers and enrichment of novel symbionts in the deep terrestrial subsurface.</title>
        <authorList>
            <person name="Probst A.J."/>
            <person name="Ladd B."/>
            <person name="Jarett J.K."/>
            <person name="Geller-Mcgrath D.E."/>
            <person name="Sieber C.M."/>
            <person name="Emerson J.B."/>
            <person name="Anantharaman K."/>
            <person name="Thomas B.C."/>
            <person name="Malmstrom R."/>
            <person name="Stieglmeier M."/>
            <person name="Klingl A."/>
            <person name="Woyke T."/>
            <person name="Ryan C.M."/>
            <person name="Banfield J.F."/>
        </authorList>
    </citation>
    <scope>NUCLEOTIDE SEQUENCE [LARGE SCALE GENOMIC DNA]</scope>
    <source>
        <strain evidence="9">CG22_combo_CG10-13_8_21_14_all_32_8</strain>
    </source>
</reference>
<dbReference type="SUPFAM" id="SSF103473">
    <property type="entry name" value="MFS general substrate transporter"/>
    <property type="match status" value="1"/>
</dbReference>
<keyword evidence="4 7" id="KW-0812">Transmembrane</keyword>
<feature type="transmembrane region" description="Helical" evidence="7">
    <location>
        <begin position="23"/>
        <end position="44"/>
    </location>
</feature>
<dbReference type="PROSITE" id="PS50850">
    <property type="entry name" value="MFS"/>
    <property type="match status" value="1"/>
</dbReference>
<name>A0A2H0CHA4_9BACT</name>
<dbReference type="GO" id="GO:0022857">
    <property type="term" value="F:transmembrane transporter activity"/>
    <property type="evidence" value="ECO:0007669"/>
    <property type="project" value="InterPro"/>
</dbReference>
<feature type="transmembrane region" description="Helical" evidence="7">
    <location>
        <begin position="298"/>
        <end position="317"/>
    </location>
</feature>
<feature type="domain" description="Major facilitator superfamily (MFS) profile" evidence="8">
    <location>
        <begin position="144"/>
        <end position="332"/>
    </location>
</feature>
<feature type="transmembrane region" description="Helical" evidence="7">
    <location>
        <begin position="233"/>
        <end position="255"/>
    </location>
</feature>
<organism evidence="9 10">
    <name type="scientific">Candidatus Nomurabacteria bacterium CG22_combo_CG10-13_8_21_14_all_32_8</name>
    <dbReference type="NCBI Taxonomy" id="1974732"/>
    <lineage>
        <taxon>Bacteria</taxon>
        <taxon>Candidatus Nomuraibacteriota</taxon>
    </lineage>
</organism>
<accession>A0A2H0CHA4</accession>
<dbReference type="EMBL" id="PCTI01000001">
    <property type="protein sequence ID" value="PIP69305.1"/>
    <property type="molecule type" value="Genomic_DNA"/>
</dbReference>